<sequence>MQEMSAKKDLHVVLRRSRSTDAAAIAQLTRLGTVVPCVPPLALFPWRTEADFLALIERSVMCITATSTITGEVAGFVCLDDIPHVTSILAEKWENTLKYNENNNDGDDTDVEIAPYNTLWLKSLLAPPSSAFLSNIPDPNDLDALRKERKLLLFGYEEEDMILELLSTALINMPGVMQVLVPFPLDCKYPPIECLGKKSISLTDCFFEGLLLRILASKLVPRLQLRLGIMEDYDDFVPDLLRGYGLITALPEEFYLDELLKDQDDFHKVIIAEDAVTHHVVGIMCLEATIEDQQKVSRQYMTEMFDKLRPMNNRQENEEFANLDTPNVVKISFFQIDPQYAMCADQFLPFIFQEFPYVEYAMIILPHEKDEPPFLQQFEHVPLRRYHPRNAKGEVIPIPQGLWIYCRYAADPIWVQSVLRNDEVGNISAFVEESFLQFSQQNIATLLEDIRVSIGGNPSRENLSQNTNTFMLQTRLGGKGEAFIVGVASTRRVTVGEMYALRANYAVDVFVNYYVRGPRDYSETDIHLNAEAGRRKFFRGEMQAVMVRCFYIKPVYRCHVPFFVREILRHTNCEVALVLEDGQASPFPPLLRQLLRAPPRRVQEKTPMTGEEMGFQEGDKIGGKDPVALGCLFVGTRRIIGDRKKMINTRIIIVGAGSTGLACIHRFLSVPYVHFRNIVLVSTDGMPTHPNQQSLLWFADHMELLEREQMGLIVGNPVRVVHGLVTDVDTTQKYVSIDDGTYEPYDYVILTTGRQYVVPNSICSLQQLIQQPQSHNQRGFVPQGTLALSGESSVEKLRQHLHDLDRNPHNISNVIVYGSGLDAFATATSILSLGFSPQRIVVVSPETSNPFLDKDAFDCAVKLCNSLGINTLRGYGVTRLEYDDDGSALTTVVVSPVLISEEGGDRDNTAGISNSVELGCSLIVCCEDKDIDSHVLSTLNRRSIVFDGRVIVESNYRTTDKCVYAAGPVAMFTRRYGTTPGFEDFNTRDVGTSLAEILLGVFGLDEFADKNAREVEDKEEEMAAAQNQLYTRVLQENGSKGADFLMDTGSLSTEKGKKNIAELQKNLPSYNSPVASRIRLPVNYVFFCTRSIDFNPERCLRLCYSNIEENKPIVTVMEDLVKSPSISIEDLSTRIPEQNLFVIYIDEQTHLIDAVMYFGNGAPEMHNYMCLIGMPQSLLNLIYRYEEARINNRDESSHQISKHEGGPLNDTGSGSGLNLLEYLRLPKLQIFFYDRFTVFYRELREKMRDHKDLIDAKAHAFEFLTERSSLSEECRRRNLKELTAEGSSFARQVQYELIKFLQESKDYLPQIYFLPDIRSHVQ</sequence>
<evidence type="ECO:0000259" key="1">
    <source>
        <dbReference type="Pfam" id="PF07992"/>
    </source>
</evidence>
<reference evidence="4 5" key="1">
    <citation type="journal article" date="2012" name="BMC Genomics">
        <title>Comparative genomic analysis of human infective Trypanosoma cruzi lineages with the bat-restricted subspecies T. cruzi marinkellei.</title>
        <authorList>
            <person name="Franzen O."/>
            <person name="Talavera-Lopez C."/>
            <person name="Ochaya S."/>
            <person name="Butler C.E."/>
            <person name="Messenger L.A."/>
            <person name="Lewis M.D."/>
            <person name="Llewellyn M.S."/>
            <person name="Marinkelle C.J."/>
            <person name="Tyler K.M."/>
            <person name="Miles M.A."/>
            <person name="Andersson B."/>
        </authorList>
    </citation>
    <scope>NUCLEOTIDE SEQUENCE [LARGE SCALE GENOMIC DNA]</scope>
    <source>
        <strain evidence="4 5">B7</strain>
    </source>
</reference>
<dbReference type="OrthoDB" id="382863at2759"/>
<evidence type="ECO:0000313" key="4">
    <source>
        <dbReference type="EMBL" id="EKF38722.1"/>
    </source>
</evidence>
<dbReference type="Proteomes" id="UP000007350">
    <property type="component" value="Unassembled WGS sequence"/>
</dbReference>
<evidence type="ECO:0000259" key="3">
    <source>
        <dbReference type="Pfam" id="PF23150"/>
    </source>
</evidence>
<dbReference type="GO" id="GO:0016491">
    <property type="term" value="F:oxidoreductase activity"/>
    <property type="evidence" value="ECO:0007669"/>
    <property type="project" value="InterPro"/>
</dbReference>
<dbReference type="InterPro" id="IPR032151">
    <property type="entry name" value="CFAP61_N"/>
</dbReference>
<gene>
    <name evidence="4" type="ORF">MOQ_001067</name>
</gene>
<dbReference type="InterPro" id="IPR038884">
    <property type="entry name" value="CFAP61"/>
</dbReference>
<dbReference type="SUPFAM" id="SSF51905">
    <property type="entry name" value="FAD/NAD(P)-binding domain"/>
    <property type="match status" value="2"/>
</dbReference>
<feature type="domain" description="FAD/NAD(P)-binding" evidence="1">
    <location>
        <begin position="650"/>
        <end position="974"/>
    </location>
</feature>
<dbReference type="PANTHER" id="PTHR21178">
    <property type="entry name" value="CILIA- AND FLAGELLA-ASSOCIATED PROTEIN 61"/>
    <property type="match status" value="1"/>
</dbReference>
<name>K2PCE0_TRYCR</name>
<feature type="domain" description="Cilia- and flagella-associated protein 61 N-terminal" evidence="2">
    <location>
        <begin position="210"/>
        <end position="308"/>
    </location>
</feature>
<dbReference type="InterPro" id="IPR056299">
    <property type="entry name" value="CFAP61_dimer"/>
</dbReference>
<dbReference type="Pfam" id="PF07992">
    <property type="entry name" value="Pyr_redox_2"/>
    <property type="match status" value="1"/>
</dbReference>
<feature type="domain" description="CFAP61 dimerisation" evidence="3">
    <location>
        <begin position="1068"/>
        <end position="1192"/>
    </location>
</feature>
<dbReference type="PANTHER" id="PTHR21178:SF8">
    <property type="entry name" value="CILIA- AND FLAGELLA-ASSOCIATED PROTEIN 61"/>
    <property type="match status" value="1"/>
</dbReference>
<proteinExistence type="predicted"/>
<dbReference type="InterPro" id="IPR023753">
    <property type="entry name" value="FAD/NAD-binding_dom"/>
</dbReference>
<comment type="caution">
    <text evidence="4">The sequence shown here is derived from an EMBL/GenBank/DDBJ whole genome shotgun (WGS) entry which is preliminary data.</text>
</comment>
<evidence type="ECO:0008006" key="6">
    <source>
        <dbReference type="Google" id="ProtNLM"/>
    </source>
</evidence>
<dbReference type="Pfam" id="PF16092">
    <property type="entry name" value="CFAP61_N"/>
    <property type="match status" value="1"/>
</dbReference>
<evidence type="ECO:0000259" key="2">
    <source>
        <dbReference type="Pfam" id="PF16092"/>
    </source>
</evidence>
<dbReference type="InterPro" id="IPR036188">
    <property type="entry name" value="FAD/NAD-bd_sf"/>
</dbReference>
<dbReference type="EMBL" id="AHKC01005086">
    <property type="protein sequence ID" value="EKF38722.1"/>
    <property type="molecule type" value="Genomic_DNA"/>
</dbReference>
<accession>K2PCE0</accession>
<dbReference type="Pfam" id="PF23150">
    <property type="entry name" value="CFAP61_dimer"/>
    <property type="match status" value="1"/>
</dbReference>
<protein>
    <recommendedName>
        <fullName evidence="6">Cilia- and flagella-associated protein 61 N-terminal domain-containing protein</fullName>
    </recommendedName>
</protein>
<keyword evidence="5" id="KW-1185">Reference proteome</keyword>
<evidence type="ECO:0000313" key="5">
    <source>
        <dbReference type="Proteomes" id="UP000007350"/>
    </source>
</evidence>
<dbReference type="Gene3D" id="3.50.50.60">
    <property type="entry name" value="FAD/NAD(P)-binding domain"/>
    <property type="match status" value="2"/>
</dbReference>
<organism evidence="4 5">
    <name type="scientific">Trypanosoma cruzi marinkellei</name>
    <dbReference type="NCBI Taxonomy" id="85056"/>
    <lineage>
        <taxon>Eukaryota</taxon>
        <taxon>Discoba</taxon>
        <taxon>Euglenozoa</taxon>
        <taxon>Kinetoplastea</taxon>
        <taxon>Metakinetoplastina</taxon>
        <taxon>Trypanosomatida</taxon>
        <taxon>Trypanosomatidae</taxon>
        <taxon>Trypanosoma</taxon>
        <taxon>Schizotrypanum</taxon>
    </lineage>
</organism>